<name>A0ABP4YKJ4_9ACTN</name>
<dbReference type="Proteomes" id="UP001500218">
    <property type="component" value="Unassembled WGS sequence"/>
</dbReference>
<evidence type="ECO:0008006" key="3">
    <source>
        <dbReference type="Google" id="ProtNLM"/>
    </source>
</evidence>
<evidence type="ECO:0000313" key="1">
    <source>
        <dbReference type="EMBL" id="GAA1821548.1"/>
    </source>
</evidence>
<evidence type="ECO:0000313" key="2">
    <source>
        <dbReference type="Proteomes" id="UP001500218"/>
    </source>
</evidence>
<gene>
    <name evidence="1" type="ORF">GCM10009682_47160</name>
</gene>
<sequence>MSSANSTEKQIIVFGEDDNDRQSIKVLLCGLRPDISPSAVKLLREPMALVKDISPGKVGRKVDRVAAALRAAHARQEIRCVLMHEDADALEPAHVAIAERIENSYAAMPWKVHAVVPAWEMEAWWFLFPDAVAALRSSWRKPDDYLNKDVGKVANAKEKLKSAVRPAGFRGKSFRGYAEKDSVDIAQKIIALQLHKKPWAARSDSWQRFVRIANDL</sequence>
<keyword evidence="2" id="KW-1185">Reference proteome</keyword>
<proteinExistence type="predicted"/>
<dbReference type="RefSeq" id="WP_344136396.1">
    <property type="nucleotide sequence ID" value="NZ_BAAALT010000182.1"/>
</dbReference>
<reference evidence="2" key="1">
    <citation type="journal article" date="2019" name="Int. J. Syst. Evol. Microbiol.">
        <title>The Global Catalogue of Microorganisms (GCM) 10K type strain sequencing project: providing services to taxonomists for standard genome sequencing and annotation.</title>
        <authorList>
            <consortium name="The Broad Institute Genomics Platform"/>
            <consortium name="The Broad Institute Genome Sequencing Center for Infectious Disease"/>
            <person name="Wu L."/>
            <person name="Ma J."/>
        </authorList>
    </citation>
    <scope>NUCLEOTIDE SEQUENCE [LARGE SCALE GENOMIC DNA]</scope>
    <source>
        <strain evidence="2">JCM 13250</strain>
    </source>
</reference>
<accession>A0ABP4YKJ4</accession>
<organism evidence="1 2">
    <name type="scientific">Luedemannella flava</name>
    <dbReference type="NCBI Taxonomy" id="349316"/>
    <lineage>
        <taxon>Bacteria</taxon>
        <taxon>Bacillati</taxon>
        <taxon>Actinomycetota</taxon>
        <taxon>Actinomycetes</taxon>
        <taxon>Micromonosporales</taxon>
        <taxon>Micromonosporaceae</taxon>
        <taxon>Luedemannella</taxon>
    </lineage>
</organism>
<comment type="caution">
    <text evidence="1">The sequence shown here is derived from an EMBL/GenBank/DDBJ whole genome shotgun (WGS) entry which is preliminary data.</text>
</comment>
<dbReference type="EMBL" id="BAAALT010000182">
    <property type="protein sequence ID" value="GAA1821548.1"/>
    <property type="molecule type" value="Genomic_DNA"/>
</dbReference>
<protein>
    <recommendedName>
        <fullName evidence="3">DUF4276 family protein</fullName>
    </recommendedName>
</protein>